<organism evidence="2 3">
    <name type="scientific">Novymonas esmeraldas</name>
    <dbReference type="NCBI Taxonomy" id="1808958"/>
    <lineage>
        <taxon>Eukaryota</taxon>
        <taxon>Discoba</taxon>
        <taxon>Euglenozoa</taxon>
        <taxon>Kinetoplastea</taxon>
        <taxon>Metakinetoplastina</taxon>
        <taxon>Trypanosomatida</taxon>
        <taxon>Trypanosomatidae</taxon>
        <taxon>Novymonas</taxon>
    </lineage>
</organism>
<feature type="compositionally biased region" description="Basic and acidic residues" evidence="1">
    <location>
        <begin position="153"/>
        <end position="167"/>
    </location>
</feature>
<evidence type="ECO:0000256" key="1">
    <source>
        <dbReference type="SAM" id="MobiDB-lite"/>
    </source>
</evidence>
<comment type="caution">
    <text evidence="2">The sequence shown here is derived from an EMBL/GenBank/DDBJ whole genome shotgun (WGS) entry which is preliminary data.</text>
</comment>
<dbReference type="EMBL" id="JAECZO010000005">
    <property type="protein sequence ID" value="KAK7200316.1"/>
    <property type="molecule type" value="Genomic_DNA"/>
</dbReference>
<reference evidence="2 3" key="1">
    <citation type="journal article" date="2021" name="MBio">
        <title>A New Model Trypanosomatid, Novymonas esmeraldas: Genomic Perception of Its 'Candidatus Pandoraea novymonadis' Endosymbiont.</title>
        <authorList>
            <person name="Zakharova A."/>
            <person name="Saura A."/>
            <person name="Butenko A."/>
            <person name="Podesvova L."/>
            <person name="Warmusova S."/>
            <person name="Kostygov A.Y."/>
            <person name="Nenarokova A."/>
            <person name="Lukes J."/>
            <person name="Opperdoes F.R."/>
            <person name="Yurchenko V."/>
        </authorList>
    </citation>
    <scope>NUCLEOTIDE SEQUENCE [LARGE SCALE GENOMIC DNA]</scope>
    <source>
        <strain evidence="2 3">E262AT.01</strain>
    </source>
</reference>
<evidence type="ECO:0000313" key="2">
    <source>
        <dbReference type="EMBL" id="KAK7200316.1"/>
    </source>
</evidence>
<feature type="region of interest" description="Disordered" evidence="1">
    <location>
        <begin position="153"/>
        <end position="206"/>
    </location>
</feature>
<evidence type="ECO:0000313" key="3">
    <source>
        <dbReference type="Proteomes" id="UP001430356"/>
    </source>
</evidence>
<accession>A0AAW0F3V8</accession>
<dbReference type="AlphaFoldDB" id="A0AAW0F3V8"/>
<keyword evidence="3" id="KW-1185">Reference proteome</keyword>
<name>A0AAW0F3V8_9TRYP</name>
<dbReference type="Proteomes" id="UP001430356">
    <property type="component" value="Unassembled WGS sequence"/>
</dbReference>
<protein>
    <submittedName>
        <fullName evidence="2">Uncharacterized protein</fullName>
    </submittedName>
</protein>
<sequence length="238" mass="26372">MRAAGRWCSAAVVGGHCTRTPPRLQQHFTSLNGVNESVPELRHKLQLQLRQKMPRLQTVETENRLITQLARSGVADERGEALEMGEAMWAELHDPGTSIPFGSRTAMKITLCSSMRRCALVNKNRDVAEVWTARFAERAATISPADFAEDSAEAGRVRGWRETRAEARPGTGIDADDLEADAKEDAAVQGSGDGKTKAQKARKDPLPFDLYRREKLLEHPTVELAFRRRPGPGPRYTG</sequence>
<proteinExistence type="predicted"/>
<gene>
    <name evidence="2" type="ORF">NESM_000084800</name>
</gene>